<name>A0A0F9LDF0_9ZZZZ</name>
<gene>
    <name evidence="1" type="ORF">LCGC14_1228220</name>
</gene>
<dbReference type="AlphaFoldDB" id="A0A0F9LDF0"/>
<feature type="non-terminal residue" evidence="1">
    <location>
        <position position="109"/>
    </location>
</feature>
<dbReference type="EMBL" id="LAZR01006526">
    <property type="protein sequence ID" value="KKM91483.1"/>
    <property type="molecule type" value="Genomic_DNA"/>
</dbReference>
<sequence length="109" mass="12318">MADLSVAQALEEAQRLKNEFNSHKVMNTRRKTVSRQLKANLEALGIQENLRSIVPYETDIPNQEARQYATALSLAIPEVQVFVESEQAKKVKQAEKLEGFYAAVIQQLC</sequence>
<evidence type="ECO:0000313" key="1">
    <source>
        <dbReference type="EMBL" id="KKM91483.1"/>
    </source>
</evidence>
<accession>A0A0F9LDF0</accession>
<organism evidence="1">
    <name type="scientific">marine sediment metagenome</name>
    <dbReference type="NCBI Taxonomy" id="412755"/>
    <lineage>
        <taxon>unclassified sequences</taxon>
        <taxon>metagenomes</taxon>
        <taxon>ecological metagenomes</taxon>
    </lineage>
</organism>
<proteinExistence type="predicted"/>
<protein>
    <submittedName>
        <fullName evidence="1">Uncharacterized protein</fullName>
    </submittedName>
</protein>
<comment type="caution">
    <text evidence="1">The sequence shown here is derived from an EMBL/GenBank/DDBJ whole genome shotgun (WGS) entry which is preliminary data.</text>
</comment>
<reference evidence="1" key="1">
    <citation type="journal article" date="2015" name="Nature">
        <title>Complex archaea that bridge the gap between prokaryotes and eukaryotes.</title>
        <authorList>
            <person name="Spang A."/>
            <person name="Saw J.H."/>
            <person name="Jorgensen S.L."/>
            <person name="Zaremba-Niedzwiedzka K."/>
            <person name="Martijn J."/>
            <person name="Lind A.E."/>
            <person name="van Eijk R."/>
            <person name="Schleper C."/>
            <person name="Guy L."/>
            <person name="Ettema T.J."/>
        </authorList>
    </citation>
    <scope>NUCLEOTIDE SEQUENCE</scope>
</reference>